<dbReference type="EMBL" id="BTRK01000005">
    <property type="protein sequence ID" value="GMR54650.1"/>
    <property type="molecule type" value="Genomic_DNA"/>
</dbReference>
<reference evidence="2" key="1">
    <citation type="submission" date="2022-10" db="EMBL/GenBank/DDBJ databases">
        <title>Genome assembly of Pristionchus species.</title>
        <authorList>
            <person name="Yoshida K."/>
            <person name="Sommer R.J."/>
        </authorList>
    </citation>
    <scope>NUCLEOTIDE SEQUENCE [LARGE SCALE GENOMIC DNA]</scope>
    <source>
        <strain evidence="2">RS5460</strain>
    </source>
</reference>
<name>A0AAN5D223_9BILA</name>
<evidence type="ECO:0000313" key="2">
    <source>
        <dbReference type="Proteomes" id="UP001328107"/>
    </source>
</evidence>
<protein>
    <submittedName>
        <fullName evidence="1">Uncharacterized protein</fullName>
    </submittedName>
</protein>
<proteinExistence type="predicted"/>
<dbReference type="Proteomes" id="UP001328107">
    <property type="component" value="Unassembled WGS sequence"/>
</dbReference>
<feature type="non-terminal residue" evidence="1">
    <location>
        <position position="1"/>
    </location>
</feature>
<dbReference type="AlphaFoldDB" id="A0AAN5D223"/>
<keyword evidence="2" id="KW-1185">Reference proteome</keyword>
<organism evidence="1 2">
    <name type="scientific">Pristionchus mayeri</name>
    <dbReference type="NCBI Taxonomy" id="1317129"/>
    <lineage>
        <taxon>Eukaryota</taxon>
        <taxon>Metazoa</taxon>
        <taxon>Ecdysozoa</taxon>
        <taxon>Nematoda</taxon>
        <taxon>Chromadorea</taxon>
        <taxon>Rhabditida</taxon>
        <taxon>Rhabditina</taxon>
        <taxon>Diplogasteromorpha</taxon>
        <taxon>Diplogasteroidea</taxon>
        <taxon>Neodiplogasteridae</taxon>
        <taxon>Pristionchus</taxon>
    </lineage>
</organism>
<accession>A0AAN5D223</accession>
<sequence length="135" mass="15148">NTLDDKINPFSGGKFLYFVTIPLTGGSELNAINGPRLKWTVVKKDEGDGQNPVYYLVVNKDRPSSVEWTVEGFVGVEFWNGQFNERKACKFSFNNGSRVGRLPTYHNLGNILVFITTITGIWSNVPFDLSPELDD</sequence>
<evidence type="ECO:0000313" key="1">
    <source>
        <dbReference type="EMBL" id="GMR54650.1"/>
    </source>
</evidence>
<comment type="caution">
    <text evidence="1">The sequence shown here is derived from an EMBL/GenBank/DDBJ whole genome shotgun (WGS) entry which is preliminary data.</text>
</comment>
<feature type="non-terminal residue" evidence="1">
    <location>
        <position position="135"/>
    </location>
</feature>
<gene>
    <name evidence="1" type="ORF">PMAYCL1PPCAC_24845</name>
</gene>